<dbReference type="NCBIfam" id="TIGR03298">
    <property type="entry name" value="argP"/>
    <property type="match status" value="1"/>
</dbReference>
<keyword evidence="3" id="KW-0238">DNA-binding</keyword>
<dbReference type="Proteomes" id="UP000189733">
    <property type="component" value="Unassembled WGS sequence"/>
</dbReference>
<dbReference type="Gene3D" id="1.10.10.10">
    <property type="entry name" value="Winged helix-like DNA-binding domain superfamily/Winged helix DNA-binding domain"/>
    <property type="match status" value="1"/>
</dbReference>
<dbReference type="InterPro" id="IPR005119">
    <property type="entry name" value="LysR_subst-bd"/>
</dbReference>
<dbReference type="EMBL" id="FUYA01000004">
    <property type="protein sequence ID" value="SKA71102.1"/>
    <property type="molecule type" value="Genomic_DNA"/>
</dbReference>
<dbReference type="PANTHER" id="PTHR30579:SF2">
    <property type="entry name" value="HTH-TYPE TRANSCRIPTIONAL REGULATOR ARGP"/>
    <property type="match status" value="1"/>
</dbReference>
<dbReference type="SUPFAM" id="SSF53850">
    <property type="entry name" value="Periplasmic binding protein-like II"/>
    <property type="match status" value="1"/>
</dbReference>
<dbReference type="RefSeq" id="WP_078684707.1">
    <property type="nucleotide sequence ID" value="NZ_FUYA01000004.1"/>
</dbReference>
<dbReference type="Gene3D" id="3.40.190.290">
    <property type="match status" value="1"/>
</dbReference>
<organism evidence="6 7">
    <name type="scientific">Desulfobaculum bizertense DSM 18034</name>
    <dbReference type="NCBI Taxonomy" id="1121442"/>
    <lineage>
        <taxon>Bacteria</taxon>
        <taxon>Pseudomonadati</taxon>
        <taxon>Thermodesulfobacteriota</taxon>
        <taxon>Desulfovibrionia</taxon>
        <taxon>Desulfovibrionales</taxon>
        <taxon>Desulfovibrionaceae</taxon>
        <taxon>Desulfobaculum</taxon>
    </lineage>
</organism>
<dbReference type="PANTHER" id="PTHR30579">
    <property type="entry name" value="TRANSCRIPTIONAL REGULATOR"/>
    <property type="match status" value="1"/>
</dbReference>
<dbReference type="AlphaFoldDB" id="A0A1T4W1H9"/>
<keyword evidence="4" id="KW-0804">Transcription</keyword>
<gene>
    <name evidence="6" type="ORF">SAMN02745702_01414</name>
</gene>
<reference evidence="6 7" key="1">
    <citation type="submission" date="2017-02" db="EMBL/GenBank/DDBJ databases">
        <authorList>
            <person name="Peterson S.W."/>
        </authorList>
    </citation>
    <scope>NUCLEOTIDE SEQUENCE [LARGE SCALE GENOMIC DNA]</scope>
    <source>
        <strain evidence="6 7">DSM 18034</strain>
    </source>
</reference>
<dbReference type="InterPro" id="IPR036390">
    <property type="entry name" value="WH_DNA-bd_sf"/>
</dbReference>
<dbReference type="InterPro" id="IPR036388">
    <property type="entry name" value="WH-like_DNA-bd_sf"/>
</dbReference>
<dbReference type="PRINTS" id="PR00039">
    <property type="entry name" value="HTHLYSR"/>
</dbReference>
<dbReference type="STRING" id="1121442.SAMN02745702_01414"/>
<proteinExistence type="inferred from homology"/>
<dbReference type="SUPFAM" id="SSF46785">
    <property type="entry name" value="Winged helix' DNA-binding domain"/>
    <property type="match status" value="1"/>
</dbReference>
<dbReference type="Pfam" id="PF03466">
    <property type="entry name" value="LysR_substrate"/>
    <property type="match status" value="1"/>
</dbReference>
<evidence type="ECO:0000256" key="2">
    <source>
        <dbReference type="ARBA" id="ARBA00023015"/>
    </source>
</evidence>
<accession>A0A1T4W1H9</accession>
<dbReference type="InterPro" id="IPR000847">
    <property type="entry name" value="LysR_HTH_N"/>
</dbReference>
<dbReference type="Pfam" id="PF00126">
    <property type="entry name" value="HTH_1"/>
    <property type="match status" value="1"/>
</dbReference>
<dbReference type="GO" id="GO:0003700">
    <property type="term" value="F:DNA-binding transcription factor activity"/>
    <property type="evidence" value="ECO:0007669"/>
    <property type="project" value="InterPro"/>
</dbReference>
<dbReference type="InterPro" id="IPR017685">
    <property type="entry name" value="ArgP"/>
</dbReference>
<evidence type="ECO:0000256" key="3">
    <source>
        <dbReference type="ARBA" id="ARBA00023125"/>
    </source>
</evidence>
<dbReference type="GO" id="GO:0003677">
    <property type="term" value="F:DNA binding"/>
    <property type="evidence" value="ECO:0007669"/>
    <property type="project" value="UniProtKB-KW"/>
</dbReference>
<evidence type="ECO:0000256" key="4">
    <source>
        <dbReference type="ARBA" id="ARBA00023163"/>
    </source>
</evidence>
<dbReference type="InterPro" id="IPR050176">
    <property type="entry name" value="LTTR"/>
</dbReference>
<name>A0A1T4W1H9_9BACT</name>
<dbReference type="NCBIfam" id="NF002964">
    <property type="entry name" value="PRK03635.1"/>
    <property type="match status" value="1"/>
</dbReference>
<comment type="similarity">
    <text evidence="1">Belongs to the LysR transcriptional regulatory family.</text>
</comment>
<evidence type="ECO:0000313" key="7">
    <source>
        <dbReference type="Proteomes" id="UP000189733"/>
    </source>
</evidence>
<evidence type="ECO:0000256" key="1">
    <source>
        <dbReference type="ARBA" id="ARBA00009437"/>
    </source>
</evidence>
<keyword evidence="2" id="KW-0805">Transcription regulation</keyword>
<evidence type="ECO:0000259" key="5">
    <source>
        <dbReference type="PROSITE" id="PS50931"/>
    </source>
</evidence>
<dbReference type="NCBIfam" id="NF009888">
    <property type="entry name" value="PRK13348.1"/>
    <property type="match status" value="1"/>
</dbReference>
<sequence length="297" mass="33307">MLDYRLLEALAVVVKEQGFEKAARVLHVSQPAVSQRIKLLEENMGQALLIRGNPVSPTLAGQKLLCHYEQVRLLEEETIKGITPDLSEGPAKISLGVHADSLATWLLEALAPIANTQRVLFDLVMDDQEQTHVLLKRGEVVACIGTHETPIQGGRSDFLGVMRYILVATPDFAQRWFPHGVTKTALRVAPAVIFNNKDELHSRFLEKFFDLGPGDFPFHVMPSSEAFVEAAHRGMAYTLVPELQVKKQLADGTLIQIASPYCLELRLYWLTWGLQVQIVQNISQEILRYAHQILPQE</sequence>
<feature type="domain" description="HTH lysR-type" evidence="5">
    <location>
        <begin position="2"/>
        <end position="58"/>
    </location>
</feature>
<dbReference type="PROSITE" id="PS50931">
    <property type="entry name" value="HTH_LYSR"/>
    <property type="match status" value="1"/>
</dbReference>
<protein>
    <submittedName>
        <fullName evidence="6">LysR family transcriptional regulator, chromosome initiation inhibitor</fullName>
    </submittedName>
</protein>
<dbReference type="OrthoDB" id="3252676at2"/>
<evidence type="ECO:0000313" key="6">
    <source>
        <dbReference type="EMBL" id="SKA71102.1"/>
    </source>
</evidence>
<keyword evidence="7" id="KW-1185">Reference proteome</keyword>